<gene>
    <name evidence="3" type="ORF">TraAM80_06239</name>
</gene>
<evidence type="ECO:0000259" key="2">
    <source>
        <dbReference type="PROSITE" id="PS50800"/>
    </source>
</evidence>
<dbReference type="AlphaFoldDB" id="A0A422NB21"/>
<dbReference type="OMA" id="KNNSIWG"/>
<dbReference type="SUPFAM" id="SSF68906">
    <property type="entry name" value="SAP domain"/>
    <property type="match status" value="1"/>
</dbReference>
<dbReference type="RefSeq" id="XP_029237044.1">
    <property type="nucleotide sequence ID" value="XM_029383091.1"/>
</dbReference>
<reference evidence="3 4" key="1">
    <citation type="journal article" date="2018" name="BMC Genomics">
        <title>Genomic comparison of Trypanosoma conorhini and Trypanosoma rangeli to Trypanosoma cruzi strains of high and low virulence.</title>
        <authorList>
            <person name="Bradwell K.R."/>
            <person name="Koparde V.N."/>
            <person name="Matveyev A.V."/>
            <person name="Serrano M.G."/>
            <person name="Alves J.M."/>
            <person name="Parikh H."/>
            <person name="Huang B."/>
            <person name="Lee V."/>
            <person name="Espinosa-Alvarez O."/>
            <person name="Ortiz P.A."/>
            <person name="Costa-Martins A.G."/>
            <person name="Teixeira M.M."/>
            <person name="Buck G.A."/>
        </authorList>
    </citation>
    <scope>NUCLEOTIDE SEQUENCE [LARGE SCALE GENOMIC DNA]</scope>
    <source>
        <strain evidence="3 4">AM80</strain>
    </source>
</reference>
<dbReference type="EMBL" id="MKGL01000223">
    <property type="protein sequence ID" value="RNF02653.1"/>
    <property type="molecule type" value="Genomic_DNA"/>
</dbReference>
<keyword evidence="4" id="KW-1185">Reference proteome</keyword>
<feature type="region of interest" description="Disordered" evidence="1">
    <location>
        <begin position="113"/>
        <end position="146"/>
    </location>
</feature>
<dbReference type="Pfam" id="PF02037">
    <property type="entry name" value="SAP"/>
    <property type="match status" value="1"/>
</dbReference>
<feature type="compositionally biased region" description="Acidic residues" evidence="1">
    <location>
        <begin position="126"/>
        <end position="137"/>
    </location>
</feature>
<dbReference type="PROSITE" id="PS50800">
    <property type="entry name" value="SAP"/>
    <property type="match status" value="1"/>
</dbReference>
<feature type="region of interest" description="Disordered" evidence="1">
    <location>
        <begin position="216"/>
        <end position="274"/>
    </location>
</feature>
<accession>A0A422NB21</accession>
<dbReference type="SMART" id="SM00513">
    <property type="entry name" value="SAP"/>
    <property type="match status" value="1"/>
</dbReference>
<evidence type="ECO:0000313" key="4">
    <source>
        <dbReference type="Proteomes" id="UP000283634"/>
    </source>
</evidence>
<dbReference type="VEuPathDB" id="TriTrypDB:TRSC58_00317"/>
<feature type="compositionally biased region" description="Low complexity" evidence="1">
    <location>
        <begin position="218"/>
        <end position="229"/>
    </location>
</feature>
<dbReference type="Gene3D" id="1.10.720.30">
    <property type="entry name" value="SAP domain"/>
    <property type="match status" value="1"/>
</dbReference>
<sequence length="274" mass="30388">MRTKRRLLYLPDEEAELLSELTNSPRPRPSRLSRLAILSSDDNKIASADNGTVTPAAEVVDSALLVSYNSYALADGSGTLHPPLASGEAMALYKSLRKCCRFVRTFLKRQSTSQTTTDSLSSSTLEYDESSDLDSEYESPQRRQKRCFKEAETLSQNEGNYASMTVVELRELLRERNLPISGPKALLISRLQDSDERLPSPEENGQSVHMMSAYTGGESSEVASSFSSSEAEHANPPQTMWSAILDMGSRLFRKSTGSLPEGNTASYRKRRRSE</sequence>
<evidence type="ECO:0000313" key="3">
    <source>
        <dbReference type="EMBL" id="RNF02653.1"/>
    </source>
</evidence>
<dbReference type="InterPro" id="IPR036361">
    <property type="entry name" value="SAP_dom_sf"/>
</dbReference>
<dbReference type="Proteomes" id="UP000283634">
    <property type="component" value="Unassembled WGS sequence"/>
</dbReference>
<feature type="domain" description="SAP" evidence="2">
    <location>
        <begin position="161"/>
        <end position="195"/>
    </location>
</feature>
<dbReference type="OrthoDB" id="445357at2759"/>
<organism evidence="3 4">
    <name type="scientific">Trypanosoma rangeli</name>
    <dbReference type="NCBI Taxonomy" id="5698"/>
    <lineage>
        <taxon>Eukaryota</taxon>
        <taxon>Discoba</taxon>
        <taxon>Euglenozoa</taxon>
        <taxon>Kinetoplastea</taxon>
        <taxon>Metakinetoplastina</taxon>
        <taxon>Trypanosomatida</taxon>
        <taxon>Trypanosomatidae</taxon>
        <taxon>Trypanosoma</taxon>
        <taxon>Herpetosoma</taxon>
    </lineage>
</organism>
<comment type="caution">
    <text evidence="3">The sequence shown here is derived from an EMBL/GenBank/DDBJ whole genome shotgun (WGS) entry which is preliminary data.</text>
</comment>
<proteinExistence type="predicted"/>
<evidence type="ECO:0000256" key="1">
    <source>
        <dbReference type="SAM" id="MobiDB-lite"/>
    </source>
</evidence>
<feature type="compositionally biased region" description="Polar residues" evidence="1">
    <location>
        <begin position="255"/>
        <end position="266"/>
    </location>
</feature>
<dbReference type="InterPro" id="IPR003034">
    <property type="entry name" value="SAP_dom"/>
</dbReference>
<dbReference type="GeneID" id="40330172"/>
<protein>
    <recommendedName>
        <fullName evidence="2">SAP domain-containing protein</fullName>
    </recommendedName>
</protein>
<name>A0A422NB21_TRYRA</name>
<feature type="compositionally biased region" description="Low complexity" evidence="1">
    <location>
        <begin position="113"/>
        <end position="125"/>
    </location>
</feature>